<name>A0A6G0W0G6_APHCR</name>
<dbReference type="CDD" id="cd01650">
    <property type="entry name" value="RT_nLTR_like"/>
    <property type="match status" value="1"/>
</dbReference>
<reference evidence="2 3" key="1">
    <citation type="submission" date="2019-08" db="EMBL/GenBank/DDBJ databases">
        <title>Whole genome of Aphis craccivora.</title>
        <authorList>
            <person name="Voronova N.V."/>
            <person name="Shulinski R.S."/>
            <person name="Bandarenka Y.V."/>
            <person name="Zhorov D.G."/>
            <person name="Warner D."/>
        </authorList>
    </citation>
    <scope>NUCLEOTIDE SEQUENCE [LARGE SCALE GENOMIC DNA]</scope>
    <source>
        <strain evidence="2">180601</strain>
        <tissue evidence="2">Whole Body</tissue>
    </source>
</reference>
<dbReference type="Proteomes" id="UP000478052">
    <property type="component" value="Unassembled WGS sequence"/>
</dbReference>
<dbReference type="InterPro" id="IPR000477">
    <property type="entry name" value="RT_dom"/>
</dbReference>
<evidence type="ECO:0000259" key="1">
    <source>
        <dbReference type="PROSITE" id="PS50878"/>
    </source>
</evidence>
<dbReference type="GO" id="GO:0071897">
    <property type="term" value="P:DNA biosynthetic process"/>
    <property type="evidence" value="ECO:0007669"/>
    <property type="project" value="UniProtKB-ARBA"/>
</dbReference>
<gene>
    <name evidence="2" type="ORF">FWK35_00028601</name>
</gene>
<keyword evidence="3" id="KW-1185">Reference proteome</keyword>
<evidence type="ECO:0000313" key="3">
    <source>
        <dbReference type="Proteomes" id="UP000478052"/>
    </source>
</evidence>
<dbReference type="SUPFAM" id="SSF56672">
    <property type="entry name" value="DNA/RNA polymerases"/>
    <property type="match status" value="1"/>
</dbReference>
<sequence>MYIPLNSIIAPNPTNSNINSNINISSVNVSLSEVFEGLNKLNLDNTYGPDQLPPIILFKCRYALAYHLILIDEQHGFRPQKSTSTNLLIYYIEILNVIENKGQVDAIYTDLSKAFDSVDHGILINKLNMYGISGPLLSWLSSYLIGRTQQVIVSGKVSSSFNTFSGVPQGGHLSPLLFLLFINDVKLLFKFCKFSLFADDLKMYIKMNSVNDCVKLQTDLVRFSNWCSTNKLKINIDKCAIISFTRRKNPLIHKYSLDNHPITLVSSIKDLGIILSNDLSFNKHISYIYSKAMRMLGFVRRQCCDFNNIICLKTFYCSLVRSGLEYGSIIWNPYQSGLIERLDRVQCNFLRHLVFKFELNVSADSLGRELGLHSLTSRRTFNDVSFIFKLLNNKLSSPEILEKVNWKVAAFNARSTTTFHVPFQSQSYSFNEPLSPYVKNCNSVAFDFNFENEFKLRCLCLGFR</sequence>
<dbReference type="InterPro" id="IPR043502">
    <property type="entry name" value="DNA/RNA_pol_sf"/>
</dbReference>
<dbReference type="EMBL" id="VUJU01009794">
    <property type="protein sequence ID" value="KAF0717575.1"/>
    <property type="molecule type" value="Genomic_DNA"/>
</dbReference>
<comment type="caution">
    <text evidence="2">The sequence shown here is derived from an EMBL/GenBank/DDBJ whole genome shotgun (WGS) entry which is preliminary data.</text>
</comment>
<dbReference type="OrthoDB" id="6629632at2759"/>
<organism evidence="2 3">
    <name type="scientific">Aphis craccivora</name>
    <name type="common">Cowpea aphid</name>
    <dbReference type="NCBI Taxonomy" id="307492"/>
    <lineage>
        <taxon>Eukaryota</taxon>
        <taxon>Metazoa</taxon>
        <taxon>Ecdysozoa</taxon>
        <taxon>Arthropoda</taxon>
        <taxon>Hexapoda</taxon>
        <taxon>Insecta</taxon>
        <taxon>Pterygota</taxon>
        <taxon>Neoptera</taxon>
        <taxon>Paraneoptera</taxon>
        <taxon>Hemiptera</taxon>
        <taxon>Sternorrhyncha</taxon>
        <taxon>Aphidomorpha</taxon>
        <taxon>Aphidoidea</taxon>
        <taxon>Aphididae</taxon>
        <taxon>Aphidini</taxon>
        <taxon>Aphis</taxon>
        <taxon>Aphis</taxon>
    </lineage>
</organism>
<dbReference type="AlphaFoldDB" id="A0A6G0W0G6"/>
<protein>
    <recommendedName>
        <fullName evidence="1">Reverse transcriptase domain-containing protein</fullName>
    </recommendedName>
</protein>
<dbReference type="PROSITE" id="PS50878">
    <property type="entry name" value="RT_POL"/>
    <property type="match status" value="1"/>
</dbReference>
<evidence type="ECO:0000313" key="2">
    <source>
        <dbReference type="EMBL" id="KAF0717575.1"/>
    </source>
</evidence>
<dbReference type="Pfam" id="PF00078">
    <property type="entry name" value="RVT_1"/>
    <property type="match status" value="1"/>
</dbReference>
<proteinExistence type="predicted"/>
<accession>A0A6G0W0G6</accession>
<dbReference type="PANTHER" id="PTHR33332">
    <property type="entry name" value="REVERSE TRANSCRIPTASE DOMAIN-CONTAINING PROTEIN"/>
    <property type="match status" value="1"/>
</dbReference>
<feature type="domain" description="Reverse transcriptase" evidence="1">
    <location>
        <begin position="1"/>
        <end position="275"/>
    </location>
</feature>